<dbReference type="PROSITE" id="PS51687">
    <property type="entry name" value="SAM_MT_RNA_M5U"/>
    <property type="match status" value="1"/>
</dbReference>
<keyword evidence="8" id="KW-1185">Reference proteome</keyword>
<dbReference type="Proteomes" id="UP001595616">
    <property type="component" value="Unassembled WGS sequence"/>
</dbReference>
<dbReference type="SUPFAM" id="SSF50249">
    <property type="entry name" value="Nucleic acid-binding proteins"/>
    <property type="match status" value="1"/>
</dbReference>
<feature type="active site" evidence="5">
    <location>
        <position position="427"/>
    </location>
</feature>
<evidence type="ECO:0000256" key="3">
    <source>
        <dbReference type="ARBA" id="ARBA00022691"/>
    </source>
</evidence>
<dbReference type="RefSeq" id="WP_379835492.1">
    <property type="nucleotide sequence ID" value="NZ_JBHRYQ010000001.1"/>
</dbReference>
<reference evidence="8" key="1">
    <citation type="journal article" date="2019" name="Int. J. Syst. Evol. Microbiol.">
        <title>The Global Catalogue of Microorganisms (GCM) 10K type strain sequencing project: providing services to taxonomists for standard genome sequencing and annotation.</title>
        <authorList>
            <consortium name="The Broad Institute Genomics Platform"/>
            <consortium name="The Broad Institute Genome Sequencing Center for Infectious Disease"/>
            <person name="Wu L."/>
            <person name="Ma J."/>
        </authorList>
    </citation>
    <scope>NUCLEOTIDE SEQUENCE [LARGE SCALE GENOMIC DNA]</scope>
    <source>
        <strain evidence="8">CECT 7956</strain>
    </source>
</reference>
<dbReference type="PROSITE" id="PS50926">
    <property type="entry name" value="TRAM"/>
    <property type="match status" value="1"/>
</dbReference>
<feature type="active site" description="Nucleophile" evidence="4">
    <location>
        <position position="427"/>
    </location>
</feature>
<dbReference type="Gene3D" id="2.40.50.1070">
    <property type="match status" value="1"/>
</dbReference>
<dbReference type="SUPFAM" id="SSF53335">
    <property type="entry name" value="S-adenosyl-L-methionine-dependent methyltransferases"/>
    <property type="match status" value="1"/>
</dbReference>
<dbReference type="EMBL" id="JBHRYQ010000001">
    <property type="protein sequence ID" value="MFC3809880.1"/>
    <property type="molecule type" value="Genomic_DNA"/>
</dbReference>
<dbReference type="CDD" id="cd02440">
    <property type="entry name" value="AdoMet_MTases"/>
    <property type="match status" value="1"/>
</dbReference>
<dbReference type="GO" id="GO:0032259">
    <property type="term" value="P:methylation"/>
    <property type="evidence" value="ECO:0007669"/>
    <property type="project" value="UniProtKB-KW"/>
</dbReference>
<evidence type="ECO:0000313" key="7">
    <source>
        <dbReference type="EMBL" id="MFC3809880.1"/>
    </source>
</evidence>
<dbReference type="EC" id="2.1.1.190" evidence="7"/>
<dbReference type="InterPro" id="IPR030391">
    <property type="entry name" value="MeTrfase_TrmA_CS"/>
</dbReference>
<sequence>MKKNRKRILENIEILDFAAEGKCIVKDEGEVVFVEGSNVCPGDEVKLIISKAKKRFSEGRVLKINKYSEDRITPFCSHFGVCGGCKWQHIPYEKQLEQKQKQVFDQLTRIGKVNLDNLSPILGSAKTQYYRNKLEFTFSNSRWFTEEEIQNRSEDDSRNALGFHIPKRFDKVLPITHCYLQPEPSNEIRDFFKEYAVNNGLSYYDHIEHKGFLRTLMIRTTTKNDTMVVVQFAENNLEEISKVFDAFLVKFPNIASLSYIINQKKNDSYFDLEPVCYSGLPYIVEEMEGLKFRIGVKSFYQTNPEQAYELYKITREYADIQAEDLVYDLYTGTGTIANFVAKQAKKVVGIEYIEEAIIDAKINSEINGIENTSFFAGDMGKILNDEFVAQNGKPDVVIVDPPRAGMDKSVCQVLLNAAPRTIVYVSCNPATQARDLEILSEKYQVTLVKPVDMFPHTFHVENVVKLVLKS</sequence>
<dbReference type="InterPro" id="IPR002792">
    <property type="entry name" value="TRAM_dom"/>
</dbReference>
<feature type="binding site" evidence="4">
    <location>
        <position position="330"/>
    </location>
    <ligand>
        <name>S-adenosyl-L-methionine</name>
        <dbReference type="ChEBI" id="CHEBI:59789"/>
    </ligand>
</feature>
<dbReference type="NCBIfam" id="TIGR00479">
    <property type="entry name" value="rumA"/>
    <property type="match status" value="1"/>
</dbReference>
<name>A0ABV7YS41_9BACT</name>
<dbReference type="InterPro" id="IPR012340">
    <property type="entry name" value="NA-bd_OB-fold"/>
</dbReference>
<dbReference type="PANTHER" id="PTHR11061:SF30">
    <property type="entry name" value="TRNA (URACIL(54)-C(5))-METHYLTRANSFERASE"/>
    <property type="match status" value="1"/>
</dbReference>
<dbReference type="Pfam" id="PF01938">
    <property type="entry name" value="TRAM"/>
    <property type="match status" value="1"/>
</dbReference>
<feature type="binding site" evidence="4">
    <location>
        <position position="400"/>
    </location>
    <ligand>
        <name>S-adenosyl-L-methionine</name>
        <dbReference type="ChEBI" id="CHEBI:59789"/>
    </ligand>
</feature>
<evidence type="ECO:0000259" key="6">
    <source>
        <dbReference type="PROSITE" id="PS50926"/>
    </source>
</evidence>
<comment type="caution">
    <text evidence="7">The sequence shown here is derived from an EMBL/GenBank/DDBJ whole genome shotgun (WGS) entry which is preliminary data.</text>
</comment>
<proteinExistence type="inferred from homology"/>
<evidence type="ECO:0000256" key="1">
    <source>
        <dbReference type="ARBA" id="ARBA00022603"/>
    </source>
</evidence>
<dbReference type="InterPro" id="IPR010280">
    <property type="entry name" value="U5_MeTrfase_fam"/>
</dbReference>
<feature type="binding site" evidence="4">
    <location>
        <position position="301"/>
    </location>
    <ligand>
        <name>S-adenosyl-L-methionine</name>
        <dbReference type="ChEBI" id="CHEBI:59789"/>
    </ligand>
</feature>
<evidence type="ECO:0000256" key="5">
    <source>
        <dbReference type="PROSITE-ProRule" id="PRU10015"/>
    </source>
</evidence>
<dbReference type="PROSITE" id="PS01231">
    <property type="entry name" value="TRMA_2"/>
    <property type="match status" value="1"/>
</dbReference>
<dbReference type="PANTHER" id="PTHR11061">
    <property type="entry name" value="RNA M5U METHYLTRANSFERASE"/>
    <property type="match status" value="1"/>
</dbReference>
<keyword evidence="1 4" id="KW-0489">Methyltransferase</keyword>
<dbReference type="GO" id="GO:0008168">
    <property type="term" value="F:methyltransferase activity"/>
    <property type="evidence" value="ECO:0007669"/>
    <property type="project" value="UniProtKB-KW"/>
</dbReference>
<comment type="similarity">
    <text evidence="4">Belongs to the class I-like SAM-binding methyltransferase superfamily. RNA M5U methyltransferase family.</text>
</comment>
<evidence type="ECO:0000256" key="2">
    <source>
        <dbReference type="ARBA" id="ARBA00022679"/>
    </source>
</evidence>
<dbReference type="InterPro" id="IPR029063">
    <property type="entry name" value="SAM-dependent_MTases_sf"/>
</dbReference>
<keyword evidence="2 4" id="KW-0808">Transferase</keyword>
<evidence type="ECO:0000313" key="8">
    <source>
        <dbReference type="Proteomes" id="UP001595616"/>
    </source>
</evidence>
<gene>
    <name evidence="7" type="primary">rlmD</name>
    <name evidence="7" type="ORF">ACFOOI_04380</name>
</gene>
<feature type="domain" description="TRAM" evidence="6">
    <location>
        <begin position="2"/>
        <end position="63"/>
    </location>
</feature>
<feature type="binding site" evidence="4">
    <location>
        <position position="351"/>
    </location>
    <ligand>
        <name>S-adenosyl-L-methionine</name>
        <dbReference type="ChEBI" id="CHEBI:59789"/>
    </ligand>
</feature>
<accession>A0ABV7YS41</accession>
<dbReference type="Gene3D" id="3.40.50.150">
    <property type="entry name" value="Vaccinia Virus protein VP39"/>
    <property type="match status" value="1"/>
</dbReference>
<dbReference type="InterPro" id="IPR030390">
    <property type="entry name" value="MeTrfase_TrmA_AS"/>
</dbReference>
<dbReference type="Gene3D" id="2.40.50.140">
    <property type="entry name" value="Nucleic acid-binding proteins"/>
    <property type="match status" value="1"/>
</dbReference>
<keyword evidence="3 4" id="KW-0949">S-adenosyl-L-methionine</keyword>
<organism evidence="7 8">
    <name type="scientific">Lacihabitans lacunae</name>
    <dbReference type="NCBI Taxonomy" id="1028214"/>
    <lineage>
        <taxon>Bacteria</taxon>
        <taxon>Pseudomonadati</taxon>
        <taxon>Bacteroidota</taxon>
        <taxon>Cytophagia</taxon>
        <taxon>Cytophagales</taxon>
        <taxon>Leadbetterellaceae</taxon>
        <taxon>Lacihabitans</taxon>
    </lineage>
</organism>
<evidence type="ECO:0000256" key="4">
    <source>
        <dbReference type="PROSITE-ProRule" id="PRU01024"/>
    </source>
</evidence>
<dbReference type="PROSITE" id="PS01230">
    <property type="entry name" value="TRMA_1"/>
    <property type="match status" value="1"/>
</dbReference>
<protein>
    <submittedName>
        <fullName evidence="7">23S rRNA (Uracil(1939)-C(5))-methyltransferase RlmD</fullName>
        <ecNumber evidence="7">2.1.1.190</ecNumber>
    </submittedName>
</protein>
<dbReference type="Pfam" id="PF05958">
    <property type="entry name" value="tRNA_U5-meth_tr"/>
    <property type="match status" value="1"/>
</dbReference>